<evidence type="ECO:0000313" key="1">
    <source>
        <dbReference type="EMBL" id="RII41819.1"/>
    </source>
</evidence>
<proteinExistence type="predicted"/>
<protein>
    <submittedName>
        <fullName evidence="1">Uncharacterized protein</fullName>
    </submittedName>
</protein>
<dbReference type="AlphaFoldDB" id="A0A399JC58"/>
<dbReference type="EMBL" id="QQXK01000020">
    <property type="protein sequence ID" value="RII41819.1"/>
    <property type="molecule type" value="Genomic_DNA"/>
</dbReference>
<name>A0A399JC58_9MICC</name>
<dbReference type="Proteomes" id="UP000265419">
    <property type="component" value="Unassembled WGS sequence"/>
</dbReference>
<evidence type="ECO:0000313" key="2">
    <source>
        <dbReference type="Proteomes" id="UP000265419"/>
    </source>
</evidence>
<accession>A0A399JC58</accession>
<keyword evidence="2" id="KW-1185">Reference proteome</keyword>
<gene>
    <name evidence="1" type="ORF">DWB68_10510</name>
</gene>
<organism evidence="1 2">
    <name type="scientific">Galactobacter valiniphilus</name>
    <dbReference type="NCBI Taxonomy" id="2676122"/>
    <lineage>
        <taxon>Bacteria</taxon>
        <taxon>Bacillati</taxon>
        <taxon>Actinomycetota</taxon>
        <taxon>Actinomycetes</taxon>
        <taxon>Micrococcales</taxon>
        <taxon>Micrococcaceae</taxon>
        <taxon>Galactobacter</taxon>
    </lineage>
</organism>
<dbReference type="RefSeq" id="WP_119425094.1">
    <property type="nucleotide sequence ID" value="NZ_JBHOFJ010000021.1"/>
</dbReference>
<sequence>MSETPEIQPSAEADAAQDLDGVLGTALSIAQENLAQMGGIMPFAVVLENEATVARRIAENDDAPEEGEPSLRMVLVEPTGDDEDAEIDGGVIVAELLEALRAQRGDLAAAAVVSDVTLLEADTDAIHVEAVHVLGPTAALVQPYTLGESGPVWGQLDGDTPEGLGIWDD</sequence>
<comment type="caution">
    <text evidence="1">The sequence shown here is derived from an EMBL/GenBank/DDBJ whole genome shotgun (WGS) entry which is preliminary data.</text>
</comment>
<reference evidence="1 2" key="1">
    <citation type="submission" date="2018-07" db="EMBL/GenBank/DDBJ databases">
        <title>Arthrobacter sp. nov., isolated from raw cow's milk with high bacterial count.</title>
        <authorList>
            <person name="Hahne J."/>
            <person name="Isele D."/>
            <person name="Lipski A."/>
        </authorList>
    </citation>
    <scope>NUCLEOTIDE SEQUENCE [LARGE SCALE GENOMIC DNA]</scope>
    <source>
        <strain evidence="1 2">JZ R-35</strain>
    </source>
</reference>